<evidence type="ECO:0000313" key="2">
    <source>
        <dbReference type="EMBL" id="GAT62662.1"/>
    </source>
</evidence>
<keyword evidence="1" id="KW-1133">Transmembrane helix</keyword>
<sequence length="211" mass="23957">MNTEFDKLELLLRTKDFDGLNVYEKDMVRKSLTEEEYKAMHDLYTMAPSRGIDEIEPSSGLKSRLDDALKAKTHRTSLLRLPIPLYQTAAAAAILFFIGLNINLSSVIPTKVVRDSIRTVQYIDRPVKQIQYVMVPGKPMQKATHQTEHVLTQGHAAREEEMHEYAISADNPVLIHQREVAMANIRRVLNEKNGSSIDGDTVLKKMMVSSY</sequence>
<reference evidence="3" key="1">
    <citation type="submission" date="2016-04" db="EMBL/GenBank/DDBJ databases">
        <title>Draft genome sequence of Paludibacter jiangxiensis strain NM7.</title>
        <authorList>
            <person name="Qiu Y."/>
            <person name="Matsuura N."/>
            <person name="Ohashi A."/>
            <person name="Tourlousse M.D."/>
            <person name="Sekiguchi Y."/>
        </authorList>
    </citation>
    <scope>NUCLEOTIDE SEQUENCE [LARGE SCALE GENOMIC DNA]</scope>
    <source>
        <strain evidence="3">NM7</strain>
    </source>
</reference>
<dbReference type="EMBL" id="BDCR01000002">
    <property type="protein sequence ID" value="GAT62662.1"/>
    <property type="molecule type" value="Genomic_DNA"/>
</dbReference>
<protein>
    <submittedName>
        <fullName evidence="2">Uncharacterized protein</fullName>
    </submittedName>
</protein>
<feature type="transmembrane region" description="Helical" evidence="1">
    <location>
        <begin position="85"/>
        <end position="104"/>
    </location>
</feature>
<dbReference type="STRING" id="681398.PJIAN_2222"/>
<reference evidence="3" key="2">
    <citation type="journal article" date="2017" name="Genome Announc.">
        <title>Draft genome sequence of Paludibacter jiangxiensis NM7(T), a propionate-producing fermentative bacterium.</title>
        <authorList>
            <person name="Qiu Y.-L."/>
            <person name="Tourlousse D.M."/>
            <person name="Matsuura N."/>
            <person name="Ohashi A."/>
            <person name="Sekiguchi Y."/>
        </authorList>
    </citation>
    <scope>NUCLEOTIDE SEQUENCE [LARGE SCALE GENOMIC DNA]</scope>
    <source>
        <strain evidence="3">NM7</strain>
    </source>
</reference>
<keyword evidence="1" id="KW-0812">Transmembrane</keyword>
<dbReference type="RefSeq" id="WP_068703147.1">
    <property type="nucleotide sequence ID" value="NZ_BDCR01000002.1"/>
</dbReference>
<organism evidence="2 3">
    <name type="scientific">Paludibacter jiangxiensis</name>
    <dbReference type="NCBI Taxonomy" id="681398"/>
    <lineage>
        <taxon>Bacteria</taxon>
        <taxon>Pseudomonadati</taxon>
        <taxon>Bacteroidota</taxon>
        <taxon>Bacteroidia</taxon>
        <taxon>Bacteroidales</taxon>
        <taxon>Paludibacteraceae</taxon>
        <taxon>Paludibacter</taxon>
    </lineage>
</organism>
<dbReference type="AlphaFoldDB" id="A0A170ZH33"/>
<keyword evidence="1" id="KW-0472">Membrane</keyword>
<gene>
    <name evidence="2" type="ORF">PJIAN_2222</name>
</gene>
<name>A0A170ZH33_9BACT</name>
<accession>A0A170ZH33</accession>
<proteinExistence type="predicted"/>
<dbReference type="Proteomes" id="UP000076586">
    <property type="component" value="Unassembled WGS sequence"/>
</dbReference>
<evidence type="ECO:0000313" key="3">
    <source>
        <dbReference type="Proteomes" id="UP000076586"/>
    </source>
</evidence>
<comment type="caution">
    <text evidence="2">The sequence shown here is derived from an EMBL/GenBank/DDBJ whole genome shotgun (WGS) entry which is preliminary data.</text>
</comment>
<evidence type="ECO:0000256" key="1">
    <source>
        <dbReference type="SAM" id="Phobius"/>
    </source>
</evidence>
<keyword evidence="3" id="KW-1185">Reference proteome</keyword>